<dbReference type="GO" id="GO:0003964">
    <property type="term" value="F:RNA-directed DNA polymerase activity"/>
    <property type="evidence" value="ECO:0007669"/>
    <property type="project" value="UniProtKB-KW"/>
</dbReference>
<organism evidence="3 4">
    <name type="scientific">Tanacetum coccineum</name>
    <dbReference type="NCBI Taxonomy" id="301880"/>
    <lineage>
        <taxon>Eukaryota</taxon>
        <taxon>Viridiplantae</taxon>
        <taxon>Streptophyta</taxon>
        <taxon>Embryophyta</taxon>
        <taxon>Tracheophyta</taxon>
        <taxon>Spermatophyta</taxon>
        <taxon>Magnoliopsida</taxon>
        <taxon>eudicotyledons</taxon>
        <taxon>Gunneridae</taxon>
        <taxon>Pentapetalae</taxon>
        <taxon>asterids</taxon>
        <taxon>campanulids</taxon>
        <taxon>Asterales</taxon>
        <taxon>Asteraceae</taxon>
        <taxon>Asteroideae</taxon>
        <taxon>Anthemideae</taxon>
        <taxon>Anthemidinae</taxon>
        <taxon>Tanacetum</taxon>
    </lineage>
</organism>
<name>A0ABQ5FC98_9ASTR</name>
<protein>
    <submittedName>
        <fullName evidence="3">RNA-directed DNA polymerase, eukaryota, reverse transcriptase zinc-binding domain protein</fullName>
    </submittedName>
</protein>
<dbReference type="SUPFAM" id="SSF56219">
    <property type="entry name" value="DNase I-like"/>
    <property type="match status" value="1"/>
</dbReference>
<dbReference type="Pfam" id="PF00078">
    <property type="entry name" value="RVT_1"/>
    <property type="match status" value="1"/>
</dbReference>
<reference evidence="3" key="2">
    <citation type="submission" date="2022-01" db="EMBL/GenBank/DDBJ databases">
        <authorList>
            <person name="Yamashiro T."/>
            <person name="Shiraishi A."/>
            <person name="Satake H."/>
            <person name="Nakayama K."/>
        </authorList>
    </citation>
    <scope>NUCLEOTIDE SEQUENCE</scope>
</reference>
<evidence type="ECO:0000313" key="3">
    <source>
        <dbReference type="EMBL" id="GJT60570.1"/>
    </source>
</evidence>
<keyword evidence="1" id="KW-0812">Transmembrane</keyword>
<keyword evidence="3" id="KW-0808">Transferase</keyword>
<comment type="caution">
    <text evidence="3">The sequence shown here is derived from an EMBL/GenBank/DDBJ whole genome shotgun (WGS) entry which is preliminary data.</text>
</comment>
<accession>A0ABQ5FC98</accession>
<dbReference type="Proteomes" id="UP001151760">
    <property type="component" value="Unassembled WGS sequence"/>
</dbReference>
<keyword evidence="1" id="KW-1133">Transmembrane helix</keyword>
<keyword evidence="3" id="KW-0548">Nucleotidyltransferase</keyword>
<proteinExistence type="predicted"/>
<keyword evidence="3" id="KW-0695">RNA-directed DNA polymerase</keyword>
<dbReference type="SUPFAM" id="SSF56672">
    <property type="entry name" value="DNA/RNA polymerases"/>
    <property type="match status" value="1"/>
</dbReference>
<dbReference type="InterPro" id="IPR043502">
    <property type="entry name" value="DNA/RNA_pol_sf"/>
</dbReference>
<feature type="domain" description="Reverse transcriptase" evidence="2">
    <location>
        <begin position="426"/>
        <end position="585"/>
    </location>
</feature>
<evidence type="ECO:0000259" key="2">
    <source>
        <dbReference type="Pfam" id="PF00078"/>
    </source>
</evidence>
<keyword evidence="1" id="KW-0472">Membrane</keyword>
<dbReference type="EMBL" id="BQNB010017211">
    <property type="protein sequence ID" value="GJT60570.1"/>
    <property type="molecule type" value="Genomic_DNA"/>
</dbReference>
<evidence type="ECO:0000256" key="1">
    <source>
        <dbReference type="SAM" id="Phobius"/>
    </source>
</evidence>
<dbReference type="InterPro" id="IPR000477">
    <property type="entry name" value="RT_dom"/>
</dbReference>
<dbReference type="InterPro" id="IPR036691">
    <property type="entry name" value="Endo/exonu/phosph_ase_sf"/>
</dbReference>
<feature type="transmembrane region" description="Helical" evidence="1">
    <location>
        <begin position="829"/>
        <end position="852"/>
    </location>
</feature>
<sequence length="872" mass="100234">MNSLSINVQGFGDLNKRRWVHDLCNRHKVNFLALQETKLLHVDLWKIHQTWGLWTPNDVRIMWIVVYAPHNLSCKIALWSSLANLIANWCRGLVIMGDFNKVDKFLISESFREVFPNVTRAVLEKGIPNHRLILLKEFEASMGIEGFFKCMLDVESRITCDNTNENTMLSEAQRVSLRITYDVRRNWLEKGIAHKLVIMEVFHDLRASSKTTAKGVGLCVASSHTGNHREDDFMLLETIRRFLGIIESKYLSSWKGRPSSWRGGPKAKVKWAIEGDENTSFFHGTLKKKRRQLAIRGILKNGESIEDPLNVKAEFLTHFSNRFQHSNGIPPSLDGDMPNLLSSRQSDYLETHFLRDEIKQAIWDCGGDRALGPDGFTFKFFTTFWDLIKADAIRFVQEFFLICYFLKGCNSSFIALILKVSNVKFVTDFRPISLIGCQYKIIDKLLANRLNTVIGSCISSEQSAFIKGINIINGPLVLNEDFLDLVMVKLGFSIKWHTWIFGYLRNARSSILVNRSPTCEFEIFKGLRQGDPLSPFFFILATEGLHFLTCKAEMIGLFKGASFCQDNMSVSHLIYADDVIFLGVGVSDEEVSNLAKVIGCRAAKFPLKYLRVPVGCNMAKYSNWNAIIQKFSFKLLLWKACLLSVGGRLSLIKSVLGNIPTYYMSIYMMPVSVQKKLESMRNNFFYRRRFRREKKDLGEMEKMLSEQRFGRSRYRKNIWAKHGSSFQMDVEIGNGVSCPFWEDIWCGNQPLKLQFPRIYQLDSVKECFIMEHLSIQDWVYVLRRYLRGGAEMSQFIDLQSLIQGVVLSDKSDTWQWSLGISNGYSVASVVLWLIPTLWIRFLLPLVGIVPFLSKLMFSFRGCCLTNFQLELT</sequence>
<reference evidence="3" key="1">
    <citation type="journal article" date="2022" name="Int. J. Mol. Sci.">
        <title>Draft Genome of Tanacetum Coccineum: Genomic Comparison of Closely Related Tanacetum-Family Plants.</title>
        <authorList>
            <person name="Yamashiro T."/>
            <person name="Shiraishi A."/>
            <person name="Nakayama K."/>
            <person name="Satake H."/>
        </authorList>
    </citation>
    <scope>NUCLEOTIDE SEQUENCE</scope>
</reference>
<dbReference type="PANTHER" id="PTHR33116">
    <property type="entry name" value="REVERSE TRANSCRIPTASE ZINC-BINDING DOMAIN-CONTAINING PROTEIN-RELATED-RELATED"/>
    <property type="match status" value="1"/>
</dbReference>
<gene>
    <name evidence="3" type="ORF">Tco_1004103</name>
</gene>
<keyword evidence="4" id="KW-1185">Reference proteome</keyword>
<evidence type="ECO:0000313" key="4">
    <source>
        <dbReference type="Proteomes" id="UP001151760"/>
    </source>
</evidence>
<dbReference type="PANTHER" id="PTHR33116:SF81">
    <property type="entry name" value="RNA-DIRECTED DNA POLYMERASE"/>
    <property type="match status" value="1"/>
</dbReference>